<proteinExistence type="predicted"/>
<evidence type="ECO:0000313" key="1">
    <source>
        <dbReference type="EMBL" id="KKM56171.1"/>
    </source>
</evidence>
<gene>
    <name evidence="1" type="ORF">LCGC14_1551970</name>
</gene>
<name>A0A0F9IQ26_9ZZZZ</name>
<dbReference type="AlphaFoldDB" id="A0A0F9IQ26"/>
<sequence length="169" mass="18896">MSDGSNDGSLGGWNDEKAVDLSLNGVPLDWSGWTRASKVQRLLDVVQAQLQKVRAGTFNAAKGERVAALALEGQMELTEFYADAEAKAKNAKHIVEYTEGEVAAKHAREAASKEIRVSEASLKRVASISDEVKHARKEMVDLERDHKKWRYVYEILKEAHIFFRNIGKL</sequence>
<reference evidence="1" key="1">
    <citation type="journal article" date="2015" name="Nature">
        <title>Complex archaea that bridge the gap between prokaryotes and eukaryotes.</title>
        <authorList>
            <person name="Spang A."/>
            <person name="Saw J.H."/>
            <person name="Jorgensen S.L."/>
            <person name="Zaremba-Niedzwiedzka K."/>
            <person name="Martijn J."/>
            <person name="Lind A.E."/>
            <person name="van Eijk R."/>
            <person name="Schleper C."/>
            <person name="Guy L."/>
            <person name="Ettema T.J."/>
        </authorList>
    </citation>
    <scope>NUCLEOTIDE SEQUENCE</scope>
</reference>
<organism evidence="1">
    <name type="scientific">marine sediment metagenome</name>
    <dbReference type="NCBI Taxonomy" id="412755"/>
    <lineage>
        <taxon>unclassified sequences</taxon>
        <taxon>metagenomes</taxon>
        <taxon>ecological metagenomes</taxon>
    </lineage>
</organism>
<dbReference type="EMBL" id="LAZR01011873">
    <property type="protein sequence ID" value="KKM56171.1"/>
    <property type="molecule type" value="Genomic_DNA"/>
</dbReference>
<accession>A0A0F9IQ26</accession>
<comment type="caution">
    <text evidence="1">The sequence shown here is derived from an EMBL/GenBank/DDBJ whole genome shotgun (WGS) entry which is preliminary data.</text>
</comment>
<protein>
    <submittedName>
        <fullName evidence="1">Uncharacterized protein</fullName>
    </submittedName>
</protein>